<feature type="compositionally biased region" description="Basic and acidic residues" evidence="1">
    <location>
        <begin position="8"/>
        <end position="19"/>
    </location>
</feature>
<proteinExistence type="predicted"/>
<dbReference type="Proteomes" id="UP000837857">
    <property type="component" value="Chromosome 13"/>
</dbReference>
<keyword evidence="3" id="KW-1185">Reference proteome</keyword>
<evidence type="ECO:0000256" key="1">
    <source>
        <dbReference type="SAM" id="MobiDB-lite"/>
    </source>
</evidence>
<dbReference type="EMBL" id="OW152825">
    <property type="protein sequence ID" value="CAH2041414.1"/>
    <property type="molecule type" value="Genomic_DNA"/>
</dbReference>
<evidence type="ECO:0000313" key="2">
    <source>
        <dbReference type="EMBL" id="CAH2041414.1"/>
    </source>
</evidence>
<protein>
    <submittedName>
        <fullName evidence="2">Uncharacterized protein</fullName>
    </submittedName>
</protein>
<feature type="region of interest" description="Disordered" evidence="1">
    <location>
        <begin position="1"/>
        <end position="35"/>
    </location>
</feature>
<feature type="non-terminal residue" evidence="2">
    <location>
        <position position="1"/>
    </location>
</feature>
<accession>A0ABN8HU84</accession>
<evidence type="ECO:0000313" key="3">
    <source>
        <dbReference type="Proteomes" id="UP000837857"/>
    </source>
</evidence>
<name>A0ABN8HU84_9NEOP</name>
<gene>
    <name evidence="2" type="ORF">IPOD504_LOCUS3149</name>
</gene>
<sequence length="109" mass="11987">MRGVILIENKRDNKGREKGNGAQNPSHNGGKLPHSEYVKRSWTVARYVLIARHNSPPCEQYGSAGRGPCQRRKCGEQMDGGAGEMPRRAAALATMENGVIRELSERNIG</sequence>
<organism evidence="2 3">
    <name type="scientific">Iphiclides podalirius</name>
    <name type="common">scarce swallowtail</name>
    <dbReference type="NCBI Taxonomy" id="110791"/>
    <lineage>
        <taxon>Eukaryota</taxon>
        <taxon>Metazoa</taxon>
        <taxon>Ecdysozoa</taxon>
        <taxon>Arthropoda</taxon>
        <taxon>Hexapoda</taxon>
        <taxon>Insecta</taxon>
        <taxon>Pterygota</taxon>
        <taxon>Neoptera</taxon>
        <taxon>Endopterygota</taxon>
        <taxon>Lepidoptera</taxon>
        <taxon>Glossata</taxon>
        <taxon>Ditrysia</taxon>
        <taxon>Papilionoidea</taxon>
        <taxon>Papilionidae</taxon>
        <taxon>Papilioninae</taxon>
        <taxon>Iphiclides</taxon>
    </lineage>
</organism>
<reference evidence="2" key="1">
    <citation type="submission" date="2022-03" db="EMBL/GenBank/DDBJ databases">
        <authorList>
            <person name="Martin H S."/>
        </authorList>
    </citation>
    <scope>NUCLEOTIDE SEQUENCE</scope>
</reference>
<feature type="region of interest" description="Disordered" evidence="1">
    <location>
        <begin position="57"/>
        <end position="83"/>
    </location>
</feature>